<keyword evidence="9" id="KW-1133">Transmembrane helix</keyword>
<evidence type="ECO:0000259" key="10">
    <source>
        <dbReference type="Pfam" id="PF07730"/>
    </source>
</evidence>
<evidence type="ECO:0000256" key="9">
    <source>
        <dbReference type="SAM" id="Phobius"/>
    </source>
</evidence>
<dbReference type="PANTHER" id="PTHR24421:SF10">
    <property type="entry name" value="NITRATE_NITRITE SENSOR PROTEIN NARQ"/>
    <property type="match status" value="1"/>
</dbReference>
<dbReference type="InterPro" id="IPR050482">
    <property type="entry name" value="Sensor_HK_TwoCompSys"/>
</dbReference>
<dbReference type="GO" id="GO:0000155">
    <property type="term" value="F:phosphorelay sensor kinase activity"/>
    <property type="evidence" value="ECO:0007669"/>
    <property type="project" value="InterPro"/>
</dbReference>
<evidence type="ECO:0000256" key="8">
    <source>
        <dbReference type="ARBA" id="ARBA00023012"/>
    </source>
</evidence>
<evidence type="ECO:0000256" key="4">
    <source>
        <dbReference type="ARBA" id="ARBA00022679"/>
    </source>
</evidence>
<keyword evidence="8" id="KW-0902">Two-component regulatory system</keyword>
<dbReference type="EMBL" id="CACRTU010000016">
    <property type="protein sequence ID" value="VYU28062.1"/>
    <property type="molecule type" value="Genomic_DNA"/>
</dbReference>
<dbReference type="PANTHER" id="PTHR24421">
    <property type="entry name" value="NITRATE/NITRITE SENSOR PROTEIN NARX-RELATED"/>
    <property type="match status" value="1"/>
</dbReference>
<evidence type="ECO:0000256" key="7">
    <source>
        <dbReference type="ARBA" id="ARBA00022840"/>
    </source>
</evidence>
<keyword evidence="4 11" id="KW-0808">Transferase</keyword>
<evidence type="ECO:0000256" key="2">
    <source>
        <dbReference type="ARBA" id="ARBA00012438"/>
    </source>
</evidence>
<dbReference type="Gene3D" id="1.20.5.1930">
    <property type="match status" value="1"/>
</dbReference>
<reference evidence="11" key="1">
    <citation type="submission" date="2019-11" db="EMBL/GenBank/DDBJ databases">
        <authorList>
            <person name="Feng L."/>
        </authorList>
    </citation>
    <scope>NUCLEOTIDE SEQUENCE</scope>
    <source>
        <strain evidence="11">CButyricumLFYP62</strain>
    </source>
</reference>
<dbReference type="CDD" id="cd16917">
    <property type="entry name" value="HATPase_UhpB-NarQ-NarX-like"/>
    <property type="match status" value="1"/>
</dbReference>
<name>A0A6N3DIC5_CLOBU</name>
<evidence type="ECO:0000256" key="5">
    <source>
        <dbReference type="ARBA" id="ARBA00022741"/>
    </source>
</evidence>
<dbReference type="InterPro" id="IPR036890">
    <property type="entry name" value="HATPase_C_sf"/>
</dbReference>
<dbReference type="EC" id="2.7.13.3" evidence="2"/>
<dbReference type="GO" id="GO:0046983">
    <property type="term" value="F:protein dimerization activity"/>
    <property type="evidence" value="ECO:0007669"/>
    <property type="project" value="InterPro"/>
</dbReference>
<evidence type="ECO:0000313" key="11">
    <source>
        <dbReference type="EMBL" id="VYU28062.1"/>
    </source>
</evidence>
<feature type="domain" description="Signal transduction histidine kinase subgroup 3 dimerisation and phosphoacceptor" evidence="10">
    <location>
        <begin position="205"/>
        <end position="269"/>
    </location>
</feature>
<dbReference type="GO" id="GO:0005524">
    <property type="term" value="F:ATP binding"/>
    <property type="evidence" value="ECO:0007669"/>
    <property type="project" value="UniProtKB-KW"/>
</dbReference>
<keyword evidence="6 11" id="KW-0418">Kinase</keyword>
<feature type="transmembrane region" description="Helical" evidence="9">
    <location>
        <begin position="21"/>
        <end position="39"/>
    </location>
</feature>
<gene>
    <name evidence="11" type="primary">liaS_2</name>
    <name evidence="11" type="ORF">CBLFYP62_01892</name>
</gene>
<protein>
    <recommendedName>
        <fullName evidence="2">histidine kinase</fullName>
        <ecNumber evidence="2">2.7.13.3</ecNumber>
    </recommendedName>
</protein>
<feature type="transmembrane region" description="Helical" evidence="9">
    <location>
        <begin position="145"/>
        <end position="164"/>
    </location>
</feature>
<dbReference type="Pfam" id="PF07730">
    <property type="entry name" value="HisKA_3"/>
    <property type="match status" value="1"/>
</dbReference>
<dbReference type="SUPFAM" id="SSF55874">
    <property type="entry name" value="ATPase domain of HSP90 chaperone/DNA topoisomerase II/histidine kinase"/>
    <property type="match status" value="1"/>
</dbReference>
<dbReference type="InterPro" id="IPR011712">
    <property type="entry name" value="Sig_transdc_His_kin_sub3_dim/P"/>
</dbReference>
<feature type="transmembrane region" description="Helical" evidence="9">
    <location>
        <begin position="77"/>
        <end position="94"/>
    </location>
</feature>
<evidence type="ECO:0000256" key="3">
    <source>
        <dbReference type="ARBA" id="ARBA00022553"/>
    </source>
</evidence>
<dbReference type="GO" id="GO:0016020">
    <property type="term" value="C:membrane"/>
    <property type="evidence" value="ECO:0007669"/>
    <property type="project" value="InterPro"/>
</dbReference>
<keyword evidence="3" id="KW-0597">Phosphoprotein</keyword>
<feature type="transmembrane region" description="Helical" evidence="9">
    <location>
        <begin position="117"/>
        <end position="138"/>
    </location>
</feature>
<accession>A0A6N3DIC5</accession>
<dbReference type="AlphaFoldDB" id="A0A6N3DIC5"/>
<keyword evidence="9" id="KW-0812">Transmembrane</keyword>
<dbReference type="Gene3D" id="3.30.565.10">
    <property type="entry name" value="Histidine kinase-like ATPase, C-terminal domain"/>
    <property type="match status" value="1"/>
</dbReference>
<evidence type="ECO:0000256" key="6">
    <source>
        <dbReference type="ARBA" id="ARBA00022777"/>
    </source>
</evidence>
<keyword evidence="5" id="KW-0547">Nucleotide-binding</keyword>
<evidence type="ECO:0000256" key="1">
    <source>
        <dbReference type="ARBA" id="ARBA00000085"/>
    </source>
</evidence>
<proteinExistence type="predicted"/>
<organism evidence="11">
    <name type="scientific">Clostridium butyricum</name>
    <dbReference type="NCBI Taxonomy" id="1492"/>
    <lineage>
        <taxon>Bacteria</taxon>
        <taxon>Bacillati</taxon>
        <taxon>Bacillota</taxon>
        <taxon>Clostridia</taxon>
        <taxon>Eubacteriales</taxon>
        <taxon>Clostridiaceae</taxon>
        <taxon>Clostridium</taxon>
    </lineage>
</organism>
<sequence>MDVEIYSKVGAYYQMKTQLKIFLGLKILLLFSLFVLIYIDYRNDYLLMIALFCLCIFMFFHEYLMNFKLIRNVKYEYILMFLHVCSAMIIYYYVKHVNSIALIYCLIFDFFNFNKNILKVFLGIHASLYFLITTIIPTHQDIRTTIIFITINFFAYCGITGMLYNQKKIEVEKEELEQLNKKLTVANTKLFEYAANIEKITILKERSRVSQQLHDSLGHSLMALTMYLEFAEKISNKDDINLKKVLHQSKAIVQSSIAELRNTVTLMKSEPEIQDFTDAIKKLISNFHLFNYIKINYYINKSIDDLDNSIKASLYTTIQESITNGLKHGNATKIDIEILRSNDNLEILITNNGVVCNNIVKSNGLVGIDNRIKALGGTTNYISNTNLGFCINIFIPI</sequence>
<keyword evidence="7" id="KW-0067">ATP-binding</keyword>
<comment type="catalytic activity">
    <reaction evidence="1">
        <text>ATP + protein L-histidine = ADP + protein N-phospho-L-histidine.</text>
        <dbReference type="EC" id="2.7.13.3"/>
    </reaction>
</comment>
<keyword evidence="9" id="KW-0472">Membrane</keyword>
<feature type="transmembrane region" description="Helical" evidence="9">
    <location>
        <begin position="45"/>
        <end position="65"/>
    </location>
</feature>